<organism evidence="1 2">
    <name type="scientific">Candidatus Nitrospira kreftii</name>
    <dbReference type="NCBI Taxonomy" id="2652173"/>
    <lineage>
        <taxon>Bacteria</taxon>
        <taxon>Pseudomonadati</taxon>
        <taxon>Nitrospirota</taxon>
        <taxon>Nitrospiria</taxon>
        <taxon>Nitrospirales</taxon>
        <taxon>Nitrospiraceae</taxon>
        <taxon>Nitrospira</taxon>
    </lineage>
</organism>
<dbReference type="GO" id="GO:0016301">
    <property type="term" value="F:kinase activity"/>
    <property type="evidence" value="ECO:0007669"/>
    <property type="project" value="UniProtKB-KW"/>
</dbReference>
<dbReference type="Proteomes" id="UP000593737">
    <property type="component" value="Chromosome"/>
</dbReference>
<reference evidence="1 2" key="1">
    <citation type="journal article" date="2020" name="ISME J.">
        <title>Enrichment and physiological characterization of a novel comammox Nitrospira indicates ammonium inhibition of complete nitrification.</title>
        <authorList>
            <person name="Sakoula D."/>
            <person name="Koch H."/>
            <person name="Frank J."/>
            <person name="Jetten M.S.M."/>
            <person name="van Kessel M.A.H.J."/>
            <person name="Lucker S."/>
        </authorList>
    </citation>
    <scope>NUCLEOTIDE SEQUENCE [LARGE SCALE GENOMIC DNA]</scope>
    <source>
        <strain evidence="1">Comreactor17</strain>
    </source>
</reference>
<keyword evidence="1" id="KW-0418">Kinase</keyword>
<protein>
    <submittedName>
        <fullName evidence="1">Histidine kinase</fullName>
    </submittedName>
</protein>
<proteinExistence type="predicted"/>
<keyword evidence="1" id="KW-0808">Transferase</keyword>
<gene>
    <name evidence="1" type="ORF">Nkreftii_004106</name>
</gene>
<dbReference type="AlphaFoldDB" id="A0A7S8J0K2"/>
<accession>A0A7S8J0K2</accession>
<evidence type="ECO:0000313" key="2">
    <source>
        <dbReference type="Proteomes" id="UP000593737"/>
    </source>
</evidence>
<dbReference type="KEGG" id="nkf:Nkreftii_004106"/>
<sequence>MGKRGLSNIEGLITLRREFLDARVIAMTGACEAMGVLNFSDVGTMLGVTRTLQKPFDLKVPLDTVATEMMT</sequence>
<evidence type="ECO:0000313" key="1">
    <source>
        <dbReference type="EMBL" id="QPD06332.1"/>
    </source>
</evidence>
<name>A0A7S8J0K2_9BACT</name>
<dbReference type="EMBL" id="CP047423">
    <property type="protein sequence ID" value="QPD06332.1"/>
    <property type="molecule type" value="Genomic_DNA"/>
</dbReference>